<evidence type="ECO:0000259" key="1">
    <source>
        <dbReference type="PROSITE" id="PS51192"/>
    </source>
</evidence>
<accession>A0A9D2WMN3</accession>
<dbReference type="InterPro" id="IPR027417">
    <property type="entry name" value="P-loop_NTPase"/>
</dbReference>
<evidence type="ECO:0000313" key="3">
    <source>
        <dbReference type="Proteomes" id="UP000798488"/>
    </source>
</evidence>
<dbReference type="EMBL" id="LSRS01000008">
    <property type="protein sequence ID" value="KAF1084008.1"/>
    <property type="molecule type" value="Genomic_DNA"/>
</dbReference>
<dbReference type="InterPro" id="IPR050742">
    <property type="entry name" value="Helicase_Restrict-Modif_Enz"/>
</dbReference>
<dbReference type="Proteomes" id="UP000798488">
    <property type="component" value="Unassembled WGS sequence"/>
</dbReference>
<dbReference type="InterPro" id="IPR006935">
    <property type="entry name" value="Helicase/UvrB_N"/>
</dbReference>
<dbReference type="GO" id="GO:0005524">
    <property type="term" value="F:ATP binding"/>
    <property type="evidence" value="ECO:0007669"/>
    <property type="project" value="InterPro"/>
</dbReference>
<dbReference type="PROSITE" id="PS51192">
    <property type="entry name" value="HELICASE_ATP_BIND_1"/>
    <property type="match status" value="1"/>
</dbReference>
<dbReference type="SUPFAM" id="SSF52540">
    <property type="entry name" value="P-loop containing nucleoside triphosphate hydrolases"/>
    <property type="match status" value="2"/>
</dbReference>
<reference evidence="2" key="1">
    <citation type="submission" date="2016-02" db="EMBL/GenBank/DDBJ databases">
        <title>Draft Genome Sequence of Sporotomaculum syntrophicum Strain FB, a Syntrophic Benzoate Degrader.</title>
        <authorList>
            <person name="Nobu M.K."/>
            <person name="Narihiro T."/>
            <person name="Qiu Y.-L."/>
            <person name="Ohashi A."/>
            <person name="Liu W.-T."/>
            <person name="Yuji S."/>
        </authorList>
    </citation>
    <scope>NUCLEOTIDE SEQUENCE</scope>
    <source>
        <strain evidence="2">FB</strain>
    </source>
</reference>
<evidence type="ECO:0000313" key="2">
    <source>
        <dbReference type="EMBL" id="KAF1084008.1"/>
    </source>
</evidence>
<dbReference type="GO" id="GO:0005829">
    <property type="term" value="C:cytosol"/>
    <property type="evidence" value="ECO:0007669"/>
    <property type="project" value="TreeGrafter"/>
</dbReference>
<dbReference type="PANTHER" id="PTHR47396:SF1">
    <property type="entry name" value="ATP-DEPENDENT HELICASE IRC3-RELATED"/>
    <property type="match status" value="1"/>
</dbReference>
<proteinExistence type="predicted"/>
<dbReference type="AlphaFoldDB" id="A0A9D2WMN3"/>
<dbReference type="InterPro" id="IPR014001">
    <property type="entry name" value="Helicase_ATP-bd"/>
</dbReference>
<dbReference type="GO" id="GO:0003677">
    <property type="term" value="F:DNA binding"/>
    <property type="evidence" value="ECO:0007669"/>
    <property type="project" value="InterPro"/>
</dbReference>
<dbReference type="RefSeq" id="WP_243153070.1">
    <property type="nucleotide sequence ID" value="NZ_LSRS01000008.1"/>
</dbReference>
<dbReference type="SMART" id="SM00487">
    <property type="entry name" value="DEXDc"/>
    <property type="match status" value="1"/>
</dbReference>
<protein>
    <submittedName>
        <fullName evidence="2">Type I restriction enzyme EcoKI subunit R</fullName>
    </submittedName>
</protein>
<name>A0A9D2WMN3_9FIRM</name>
<gene>
    <name evidence="2" type="ORF">SPSYN_02920</name>
</gene>
<dbReference type="GO" id="GO:0016787">
    <property type="term" value="F:hydrolase activity"/>
    <property type="evidence" value="ECO:0007669"/>
    <property type="project" value="InterPro"/>
</dbReference>
<feature type="domain" description="Helicase ATP-binding" evidence="1">
    <location>
        <begin position="38"/>
        <end position="210"/>
    </location>
</feature>
<keyword evidence="3" id="KW-1185">Reference proteome</keyword>
<sequence>MDDMIVTNKNAGTVQIIKGKNPQQLYEHQVDAIAALNKIDTRDSFSTLVVLPTGGGKTRTAATWLLSNAVDKDKKVLWVAHRHLLLEQAAEAFCKNAYSEKMIYTRSFTYRIVSGKHDKPIHIKANDKVLIVSKDSIIRNLDMLDKWLKDEKEIYLVIDEAHHATAKSYQKIINYVKSKKLNIKILGLTATPFRTSEQEKGLLKQVFSDDILYKVDLDTLIKRGILSTPICESCDTDVIMGDKLGLKAIKSIEQLDIIPEDIAATIAENKERNRFIVKTYFDNYSKYGQTIVFALNRIHAFALKALFENYDKKLGIKAGVIVSGTTAEFIGIDISNEEN</sequence>
<dbReference type="Pfam" id="PF04851">
    <property type="entry name" value="ResIII"/>
    <property type="match status" value="1"/>
</dbReference>
<organism evidence="2 3">
    <name type="scientific">Sporotomaculum syntrophicum</name>
    <dbReference type="NCBI Taxonomy" id="182264"/>
    <lineage>
        <taxon>Bacteria</taxon>
        <taxon>Bacillati</taxon>
        <taxon>Bacillota</taxon>
        <taxon>Clostridia</taxon>
        <taxon>Eubacteriales</taxon>
        <taxon>Desulfallaceae</taxon>
        <taxon>Sporotomaculum</taxon>
    </lineage>
</organism>
<dbReference type="Gene3D" id="3.40.50.300">
    <property type="entry name" value="P-loop containing nucleotide triphosphate hydrolases"/>
    <property type="match status" value="2"/>
</dbReference>
<dbReference type="PANTHER" id="PTHR47396">
    <property type="entry name" value="TYPE I RESTRICTION ENZYME ECOKI R PROTEIN"/>
    <property type="match status" value="1"/>
</dbReference>
<comment type="caution">
    <text evidence="2">The sequence shown here is derived from an EMBL/GenBank/DDBJ whole genome shotgun (WGS) entry which is preliminary data.</text>
</comment>